<keyword evidence="4" id="KW-1185">Reference proteome</keyword>
<dbReference type="AlphaFoldDB" id="A0AAV2GXV4"/>
<name>A0AAV2GXV4_LYMST</name>
<reference evidence="3 4" key="1">
    <citation type="submission" date="2024-04" db="EMBL/GenBank/DDBJ databases">
        <authorList>
            <consortium name="Genoscope - CEA"/>
            <person name="William W."/>
        </authorList>
    </citation>
    <scope>NUCLEOTIDE SEQUENCE [LARGE SCALE GENOMIC DNA]</scope>
</reference>
<protein>
    <submittedName>
        <fullName evidence="3">Uncharacterized protein</fullName>
    </submittedName>
</protein>
<evidence type="ECO:0000313" key="3">
    <source>
        <dbReference type="EMBL" id="CAL1526193.1"/>
    </source>
</evidence>
<dbReference type="Proteomes" id="UP001497497">
    <property type="component" value="Unassembled WGS sequence"/>
</dbReference>
<dbReference type="EMBL" id="CAXITT010000003">
    <property type="protein sequence ID" value="CAL1526193.1"/>
    <property type="molecule type" value="Genomic_DNA"/>
</dbReference>
<feature type="transmembrane region" description="Helical" evidence="2">
    <location>
        <begin position="126"/>
        <end position="146"/>
    </location>
</feature>
<proteinExistence type="predicted"/>
<comment type="caution">
    <text evidence="3">The sequence shown here is derived from an EMBL/GenBank/DDBJ whole genome shotgun (WGS) entry which is preliminary data.</text>
</comment>
<sequence length="164" mass="18757">MAAFSVVMRPLSSVTYRQTHIFKRFFQVHISKNNLISNYHQKNVYALQILPNTCYKTSFSLIKRHESSQSQNKPPSPPTQSFQCLSKDTPLSDLNNPNLNNTKDEKKSDESGKKDSFWRGKNSWRLGLILLGTCCVSWGVGLVYIWGAPQVDPDGKEVVFQKFR</sequence>
<keyword evidence="2" id="KW-1133">Transmembrane helix</keyword>
<evidence type="ECO:0000256" key="1">
    <source>
        <dbReference type="SAM" id="MobiDB-lite"/>
    </source>
</evidence>
<feature type="compositionally biased region" description="Low complexity" evidence="1">
    <location>
        <begin position="88"/>
        <end position="101"/>
    </location>
</feature>
<feature type="region of interest" description="Disordered" evidence="1">
    <location>
        <begin position="65"/>
        <end position="115"/>
    </location>
</feature>
<feature type="compositionally biased region" description="Basic and acidic residues" evidence="1">
    <location>
        <begin position="102"/>
        <end position="115"/>
    </location>
</feature>
<keyword evidence="2" id="KW-0472">Membrane</keyword>
<keyword evidence="2" id="KW-0812">Transmembrane</keyword>
<accession>A0AAV2GXV4</accession>
<organism evidence="3 4">
    <name type="scientific">Lymnaea stagnalis</name>
    <name type="common">Great pond snail</name>
    <name type="synonym">Helix stagnalis</name>
    <dbReference type="NCBI Taxonomy" id="6523"/>
    <lineage>
        <taxon>Eukaryota</taxon>
        <taxon>Metazoa</taxon>
        <taxon>Spiralia</taxon>
        <taxon>Lophotrochozoa</taxon>
        <taxon>Mollusca</taxon>
        <taxon>Gastropoda</taxon>
        <taxon>Heterobranchia</taxon>
        <taxon>Euthyneura</taxon>
        <taxon>Panpulmonata</taxon>
        <taxon>Hygrophila</taxon>
        <taxon>Lymnaeoidea</taxon>
        <taxon>Lymnaeidae</taxon>
        <taxon>Lymnaea</taxon>
    </lineage>
</organism>
<evidence type="ECO:0000256" key="2">
    <source>
        <dbReference type="SAM" id="Phobius"/>
    </source>
</evidence>
<evidence type="ECO:0000313" key="4">
    <source>
        <dbReference type="Proteomes" id="UP001497497"/>
    </source>
</evidence>
<gene>
    <name evidence="3" type="ORF">GSLYS_00000370001</name>
</gene>